<dbReference type="AlphaFoldDB" id="M2SSD6"/>
<keyword evidence="1" id="KW-0812">Transmembrane</keyword>
<dbReference type="RefSeq" id="XP_007704722.1">
    <property type="nucleotide sequence ID" value="XM_007706532.1"/>
</dbReference>
<reference evidence="2 3" key="1">
    <citation type="journal article" date="2012" name="PLoS Pathog.">
        <title>Diverse lifestyles and strategies of plant pathogenesis encoded in the genomes of eighteen Dothideomycetes fungi.</title>
        <authorList>
            <person name="Ohm R.A."/>
            <person name="Feau N."/>
            <person name="Henrissat B."/>
            <person name="Schoch C.L."/>
            <person name="Horwitz B.A."/>
            <person name="Barry K.W."/>
            <person name="Condon B.J."/>
            <person name="Copeland A.C."/>
            <person name="Dhillon B."/>
            <person name="Glaser F."/>
            <person name="Hesse C.N."/>
            <person name="Kosti I."/>
            <person name="LaButti K."/>
            <person name="Lindquist E.A."/>
            <person name="Lucas S."/>
            <person name="Salamov A.A."/>
            <person name="Bradshaw R.E."/>
            <person name="Ciuffetti L."/>
            <person name="Hamelin R.C."/>
            <person name="Kema G.H.J."/>
            <person name="Lawrence C."/>
            <person name="Scott J.A."/>
            <person name="Spatafora J.W."/>
            <person name="Turgeon B.G."/>
            <person name="de Wit P.J.G.M."/>
            <person name="Zhong S."/>
            <person name="Goodwin S.B."/>
            <person name="Grigoriev I.V."/>
        </authorList>
    </citation>
    <scope>NUCLEOTIDE SEQUENCE [LARGE SCALE GENOMIC DNA]</scope>
    <source>
        <strain evidence="3">ND90Pr / ATCC 201652</strain>
    </source>
</reference>
<sequence>MSPVTKHFPNLGAIYNAAPNVVSKVKNVWHACPQSQASTNGNLYNFTIDYSIADLHGEYTAAQVCPLSAIGVSCTSKSSVDTADINGVHSTFSNFIRNDTPIPTRRGECSRSLGAKTLACTLRLQDKGCIRWFFNSVGAPLPTDSVPTNNPSFIDIGLRENVQLAYVQASQLRQSLFKAFSSYAITLMYNNGRDFIAPDGSRLVKTNPNMTAFTAGTVTTGNAIPAIIPIALFGFWAVASSALCLVYGFRRRWSAILDGHTVSRLGVEVKDGYKAKFKKHSTLADIEECTALHEILGFLSDTQPRNCLGRIRLVEGDAADKNKYYE</sequence>
<proteinExistence type="predicted"/>
<keyword evidence="1" id="KW-0472">Membrane</keyword>
<keyword evidence="3" id="KW-1185">Reference proteome</keyword>
<dbReference type="Proteomes" id="UP000016934">
    <property type="component" value="Unassembled WGS sequence"/>
</dbReference>
<organism evidence="2 3">
    <name type="scientific">Cochliobolus sativus (strain ND90Pr / ATCC 201652)</name>
    <name type="common">Common root rot and spot blotch fungus</name>
    <name type="synonym">Bipolaris sorokiniana</name>
    <dbReference type="NCBI Taxonomy" id="665912"/>
    <lineage>
        <taxon>Eukaryota</taxon>
        <taxon>Fungi</taxon>
        <taxon>Dikarya</taxon>
        <taxon>Ascomycota</taxon>
        <taxon>Pezizomycotina</taxon>
        <taxon>Dothideomycetes</taxon>
        <taxon>Pleosporomycetidae</taxon>
        <taxon>Pleosporales</taxon>
        <taxon>Pleosporineae</taxon>
        <taxon>Pleosporaceae</taxon>
        <taxon>Bipolaris</taxon>
    </lineage>
</organism>
<accession>M2SSD6</accession>
<reference evidence="3" key="2">
    <citation type="journal article" date="2013" name="PLoS Genet.">
        <title>Comparative genome structure, secondary metabolite, and effector coding capacity across Cochliobolus pathogens.</title>
        <authorList>
            <person name="Condon B.J."/>
            <person name="Leng Y."/>
            <person name="Wu D."/>
            <person name="Bushley K.E."/>
            <person name="Ohm R.A."/>
            <person name="Otillar R."/>
            <person name="Martin J."/>
            <person name="Schackwitz W."/>
            <person name="Grimwood J."/>
            <person name="MohdZainudin N."/>
            <person name="Xue C."/>
            <person name="Wang R."/>
            <person name="Manning V.A."/>
            <person name="Dhillon B."/>
            <person name="Tu Z.J."/>
            <person name="Steffenson B.J."/>
            <person name="Salamov A."/>
            <person name="Sun H."/>
            <person name="Lowry S."/>
            <person name="LaButti K."/>
            <person name="Han J."/>
            <person name="Copeland A."/>
            <person name="Lindquist E."/>
            <person name="Barry K."/>
            <person name="Schmutz J."/>
            <person name="Baker S.E."/>
            <person name="Ciuffetti L.M."/>
            <person name="Grigoriev I.V."/>
            <person name="Zhong S."/>
            <person name="Turgeon B.G."/>
        </authorList>
    </citation>
    <scope>NUCLEOTIDE SEQUENCE [LARGE SCALE GENOMIC DNA]</scope>
    <source>
        <strain evidence="3">ND90Pr / ATCC 201652</strain>
    </source>
</reference>
<dbReference type="KEGG" id="bsc:COCSADRAFT_164608"/>
<evidence type="ECO:0000256" key="1">
    <source>
        <dbReference type="SAM" id="Phobius"/>
    </source>
</evidence>
<feature type="transmembrane region" description="Helical" evidence="1">
    <location>
        <begin position="226"/>
        <end position="249"/>
    </location>
</feature>
<dbReference type="OMA" id="IRNDTPI"/>
<name>M2SSD6_COCSN</name>
<dbReference type="OrthoDB" id="5287717at2759"/>
<gene>
    <name evidence="2" type="ORF">COCSADRAFT_164608</name>
</gene>
<protein>
    <submittedName>
        <fullName evidence="2">Uncharacterized protein</fullName>
    </submittedName>
</protein>
<keyword evidence="1" id="KW-1133">Transmembrane helix</keyword>
<dbReference type="EMBL" id="KB445652">
    <property type="protein sequence ID" value="EMD59737.1"/>
    <property type="molecule type" value="Genomic_DNA"/>
</dbReference>
<evidence type="ECO:0000313" key="3">
    <source>
        <dbReference type="Proteomes" id="UP000016934"/>
    </source>
</evidence>
<dbReference type="GeneID" id="19132326"/>
<dbReference type="HOGENOM" id="CLU_852603_0_0_1"/>
<evidence type="ECO:0000313" key="2">
    <source>
        <dbReference type="EMBL" id="EMD59737.1"/>
    </source>
</evidence>